<evidence type="ECO:0000313" key="2">
    <source>
        <dbReference type="EMBL" id="KAF7760762.1"/>
    </source>
</evidence>
<gene>
    <name evidence="2" type="ORF">Agabi119p4_10171</name>
</gene>
<protein>
    <recommendedName>
        <fullName evidence="1">AB hydrolase-1 domain-containing protein</fullName>
    </recommendedName>
</protein>
<reference evidence="2 3" key="1">
    <citation type="journal article" name="Sci. Rep.">
        <title>Telomere-to-telomere assembled and centromere annotated genomes of the two main subspecies of the button mushroom Agaricus bisporus reveal especially polymorphic chromosome ends.</title>
        <authorList>
            <person name="Sonnenberg A.S.M."/>
            <person name="Sedaghat-Telgerd N."/>
            <person name="Lavrijssen B."/>
            <person name="Ohm R.A."/>
            <person name="Hendrickx P.M."/>
            <person name="Scholtmeijer K."/>
            <person name="Baars J.J.P."/>
            <person name="van Peer A."/>
        </authorList>
    </citation>
    <scope>NUCLEOTIDE SEQUENCE [LARGE SCALE GENOMIC DNA]</scope>
    <source>
        <strain evidence="2 3">H119_p4</strain>
    </source>
</reference>
<dbReference type="EMBL" id="JABXXO010000014">
    <property type="protein sequence ID" value="KAF7760762.1"/>
    <property type="molecule type" value="Genomic_DNA"/>
</dbReference>
<dbReference type="SUPFAM" id="SSF53474">
    <property type="entry name" value="alpha/beta-Hydrolases"/>
    <property type="match status" value="1"/>
</dbReference>
<dbReference type="PANTHER" id="PTHR43798">
    <property type="entry name" value="MONOACYLGLYCEROL LIPASE"/>
    <property type="match status" value="1"/>
</dbReference>
<comment type="caution">
    <text evidence="2">The sequence shown here is derived from an EMBL/GenBank/DDBJ whole genome shotgun (WGS) entry which is preliminary data.</text>
</comment>
<dbReference type="OMA" id="RMTYRYI"/>
<dbReference type="Pfam" id="PF12697">
    <property type="entry name" value="Abhydrolase_6"/>
    <property type="match status" value="1"/>
</dbReference>
<name>A0A8H7C1U8_AGABI</name>
<dbReference type="Gene3D" id="3.40.50.1820">
    <property type="entry name" value="alpha/beta hydrolase"/>
    <property type="match status" value="1"/>
</dbReference>
<organism evidence="2 3">
    <name type="scientific">Agaricus bisporus var. burnettii</name>
    <dbReference type="NCBI Taxonomy" id="192524"/>
    <lineage>
        <taxon>Eukaryota</taxon>
        <taxon>Fungi</taxon>
        <taxon>Dikarya</taxon>
        <taxon>Basidiomycota</taxon>
        <taxon>Agaricomycotina</taxon>
        <taxon>Agaricomycetes</taxon>
        <taxon>Agaricomycetidae</taxon>
        <taxon>Agaricales</taxon>
        <taxon>Agaricineae</taxon>
        <taxon>Agaricaceae</taxon>
        <taxon>Agaricus</taxon>
    </lineage>
</organism>
<dbReference type="GO" id="GO:0016020">
    <property type="term" value="C:membrane"/>
    <property type="evidence" value="ECO:0007669"/>
    <property type="project" value="TreeGrafter"/>
</dbReference>
<dbReference type="Proteomes" id="UP000629468">
    <property type="component" value="Unassembled WGS sequence"/>
</dbReference>
<sequence>MTRDLEVNTSRFVKSADGTEIYTDATGNRSPSSPALVLVHGIFMNKGVFNPIFDDSKWTSSLFLVRYDTRGHGRSGKSVAEEAWESKRFAEDFEAVCREFEVREAYVLGWSIGAAVLPDIMTYTTSVKILGFINVAGVVSVDPSIKRRSSRPLVREIGGTLLSPPSVDAFHEALFQFLHICSDELSPELFRILLEGMVMQPRGVAAWAFKRKQNPEKMLQEARGGRLPLLGISGLKDKSLIVEELKGELEDLGWKRMTYRYIQDADHIPWVSCAEEFREIVLTWIKELTP</sequence>
<evidence type="ECO:0000259" key="1">
    <source>
        <dbReference type="Pfam" id="PF12697"/>
    </source>
</evidence>
<proteinExistence type="predicted"/>
<dbReference type="InterPro" id="IPR050266">
    <property type="entry name" value="AB_hydrolase_sf"/>
</dbReference>
<dbReference type="InterPro" id="IPR000073">
    <property type="entry name" value="AB_hydrolase_1"/>
</dbReference>
<dbReference type="InterPro" id="IPR029058">
    <property type="entry name" value="AB_hydrolase_fold"/>
</dbReference>
<dbReference type="AlphaFoldDB" id="A0A8H7C1U8"/>
<evidence type="ECO:0000313" key="3">
    <source>
        <dbReference type="Proteomes" id="UP000629468"/>
    </source>
</evidence>
<dbReference type="PANTHER" id="PTHR43798:SF33">
    <property type="entry name" value="HYDROLASE, PUTATIVE (AFU_ORTHOLOGUE AFUA_2G14860)-RELATED"/>
    <property type="match status" value="1"/>
</dbReference>
<accession>A0A8H7C1U8</accession>
<feature type="domain" description="AB hydrolase-1" evidence="1">
    <location>
        <begin position="36"/>
        <end position="278"/>
    </location>
</feature>